<accession>A0ABY0UL49</accession>
<protein>
    <submittedName>
        <fullName evidence="2">Uncharacterized protein</fullName>
    </submittedName>
</protein>
<keyword evidence="1" id="KW-0472">Membrane</keyword>
<dbReference type="GeneID" id="90592785"/>
<gene>
    <name evidence="2" type="ORF">SAMN05192545_2186</name>
</gene>
<sequence>MKNKTTKFLLKVVMFFPICFGVMLWFDKFDFNDWEFQIIVGFVGAFGITFWQLFDYEKYSEISYEDFLESKHSLCLENSEENWRQLNELIENPLVESEIIERTDVKLKFQLERRYSDSILTVHRTSDAIIVSIEKKFFSFLPDRADNYRTIQKIAKSSQQTQSIPTSGARDIE</sequence>
<evidence type="ECO:0000313" key="3">
    <source>
        <dbReference type="Proteomes" id="UP000199574"/>
    </source>
</evidence>
<evidence type="ECO:0000313" key="2">
    <source>
        <dbReference type="EMBL" id="SDS84508.1"/>
    </source>
</evidence>
<proteinExistence type="predicted"/>
<reference evidence="2 3" key="1">
    <citation type="submission" date="2016-10" db="EMBL/GenBank/DDBJ databases">
        <authorList>
            <person name="Varghese N."/>
            <person name="Submissions S."/>
        </authorList>
    </citation>
    <scope>NUCLEOTIDE SEQUENCE [LARGE SCALE GENOMIC DNA]</scope>
    <source>
        <strain evidence="2 3">MAR_2009_60</strain>
    </source>
</reference>
<keyword evidence="3" id="KW-1185">Reference proteome</keyword>
<dbReference type="RefSeq" id="WP_091605746.1">
    <property type="nucleotide sequence ID" value="NZ_LT629754.1"/>
</dbReference>
<keyword evidence="1" id="KW-1133">Transmembrane helix</keyword>
<dbReference type="Proteomes" id="UP000199574">
    <property type="component" value="Chromosome I"/>
</dbReference>
<evidence type="ECO:0000256" key="1">
    <source>
        <dbReference type="SAM" id="Phobius"/>
    </source>
</evidence>
<name>A0ABY0UL49_9FLAO</name>
<feature type="transmembrane region" description="Helical" evidence="1">
    <location>
        <begin position="38"/>
        <end position="54"/>
    </location>
</feature>
<feature type="transmembrane region" description="Helical" evidence="1">
    <location>
        <begin position="9"/>
        <end position="26"/>
    </location>
</feature>
<dbReference type="EMBL" id="LT629754">
    <property type="protein sequence ID" value="SDS84508.1"/>
    <property type="molecule type" value="Genomic_DNA"/>
</dbReference>
<keyword evidence="1" id="KW-0812">Transmembrane</keyword>
<organism evidence="2 3">
    <name type="scientific">Maribacter dokdonensis</name>
    <dbReference type="NCBI Taxonomy" id="320912"/>
    <lineage>
        <taxon>Bacteria</taxon>
        <taxon>Pseudomonadati</taxon>
        <taxon>Bacteroidota</taxon>
        <taxon>Flavobacteriia</taxon>
        <taxon>Flavobacteriales</taxon>
        <taxon>Flavobacteriaceae</taxon>
        <taxon>Maribacter</taxon>
    </lineage>
</organism>